<dbReference type="SUPFAM" id="SSF46689">
    <property type="entry name" value="Homeodomain-like"/>
    <property type="match status" value="1"/>
</dbReference>
<evidence type="ECO:0000256" key="4">
    <source>
        <dbReference type="ARBA" id="ARBA00023163"/>
    </source>
</evidence>
<evidence type="ECO:0000256" key="1">
    <source>
        <dbReference type="ARBA" id="ARBA00022741"/>
    </source>
</evidence>
<dbReference type="InterPro" id="IPR027417">
    <property type="entry name" value="P-loop_NTPase"/>
</dbReference>
<dbReference type="InterPro" id="IPR058031">
    <property type="entry name" value="AAA_lid_NorR"/>
</dbReference>
<dbReference type="EMBL" id="JAXIVS010000001">
    <property type="protein sequence ID" value="MDY7225740.1"/>
    <property type="molecule type" value="Genomic_DNA"/>
</dbReference>
<dbReference type="Pfam" id="PF02954">
    <property type="entry name" value="HTH_8"/>
    <property type="match status" value="1"/>
</dbReference>
<gene>
    <name evidence="6" type="ORF">SYV04_05075</name>
</gene>
<dbReference type="Pfam" id="PF25601">
    <property type="entry name" value="AAA_lid_14"/>
    <property type="match status" value="1"/>
</dbReference>
<sequence>MPLVLPPLRNRRGDLRLLAEHFVRAHAPRAQAVKFTPAALARLEQHSWPGNIRELRKVVCRALLVRQGPRIDARDISFDEELHRAPEETAVPALELPAGVTLEQMMQRLERQLIESTLRRCRNNKDRAARELGLARSSLFKRLKEWGLGQAEE</sequence>
<dbReference type="PROSITE" id="PS50045">
    <property type="entry name" value="SIGMA54_INTERACT_4"/>
    <property type="match status" value="1"/>
</dbReference>
<comment type="caution">
    <text evidence="6">The sequence shown here is derived from an EMBL/GenBank/DDBJ whole genome shotgun (WGS) entry which is preliminary data.</text>
</comment>
<keyword evidence="4" id="KW-0804">Transcription</keyword>
<dbReference type="SUPFAM" id="SSF52540">
    <property type="entry name" value="P-loop containing nucleoside triphosphate hydrolases"/>
    <property type="match status" value="1"/>
</dbReference>
<proteinExistence type="predicted"/>
<dbReference type="PANTHER" id="PTHR32071:SF57">
    <property type="entry name" value="C4-DICARBOXYLATE TRANSPORT TRANSCRIPTIONAL REGULATORY PROTEIN DCTD"/>
    <property type="match status" value="1"/>
</dbReference>
<evidence type="ECO:0000259" key="5">
    <source>
        <dbReference type="PROSITE" id="PS50045"/>
    </source>
</evidence>
<accession>A0ABU5GX28</accession>
<keyword evidence="1" id="KW-0547">Nucleotide-binding</keyword>
<dbReference type="Gene3D" id="1.10.8.60">
    <property type="match status" value="1"/>
</dbReference>
<dbReference type="Proteomes" id="UP001291309">
    <property type="component" value="Unassembled WGS sequence"/>
</dbReference>
<reference evidence="6 7" key="1">
    <citation type="submission" date="2023-12" db="EMBL/GenBank/DDBJ databases">
        <title>the genome sequence of Hyalangium sp. s54d21.</title>
        <authorList>
            <person name="Zhang X."/>
        </authorList>
    </citation>
    <scope>NUCLEOTIDE SEQUENCE [LARGE SCALE GENOMIC DNA]</scope>
    <source>
        <strain evidence="7">s54d21</strain>
    </source>
</reference>
<dbReference type="InterPro" id="IPR009057">
    <property type="entry name" value="Homeodomain-like_sf"/>
</dbReference>
<evidence type="ECO:0000313" key="6">
    <source>
        <dbReference type="EMBL" id="MDY7225740.1"/>
    </source>
</evidence>
<keyword evidence="7" id="KW-1185">Reference proteome</keyword>
<dbReference type="InterPro" id="IPR002078">
    <property type="entry name" value="Sigma_54_int"/>
</dbReference>
<keyword evidence="3" id="KW-0805">Transcription regulation</keyword>
<protein>
    <submittedName>
        <fullName evidence="6">Helix-turn-helix domain-containing protein</fullName>
    </submittedName>
</protein>
<evidence type="ECO:0000256" key="3">
    <source>
        <dbReference type="ARBA" id="ARBA00023015"/>
    </source>
</evidence>
<name>A0ABU5GX28_9BACT</name>
<dbReference type="PRINTS" id="PR01590">
    <property type="entry name" value="HTHFIS"/>
</dbReference>
<evidence type="ECO:0000256" key="2">
    <source>
        <dbReference type="ARBA" id="ARBA00022840"/>
    </source>
</evidence>
<feature type="domain" description="Sigma-54 factor interaction" evidence="5">
    <location>
        <begin position="1"/>
        <end position="64"/>
    </location>
</feature>
<evidence type="ECO:0000313" key="7">
    <source>
        <dbReference type="Proteomes" id="UP001291309"/>
    </source>
</evidence>
<dbReference type="RefSeq" id="WP_321544443.1">
    <property type="nucleotide sequence ID" value="NZ_JAXIVS010000001.1"/>
</dbReference>
<organism evidence="6 7">
    <name type="scientific">Hyalangium rubrum</name>
    <dbReference type="NCBI Taxonomy" id="3103134"/>
    <lineage>
        <taxon>Bacteria</taxon>
        <taxon>Pseudomonadati</taxon>
        <taxon>Myxococcota</taxon>
        <taxon>Myxococcia</taxon>
        <taxon>Myxococcales</taxon>
        <taxon>Cystobacterineae</taxon>
        <taxon>Archangiaceae</taxon>
        <taxon>Hyalangium</taxon>
    </lineage>
</organism>
<keyword evidence="2" id="KW-0067">ATP-binding</keyword>
<dbReference type="PANTHER" id="PTHR32071">
    <property type="entry name" value="TRANSCRIPTIONAL REGULATORY PROTEIN"/>
    <property type="match status" value="1"/>
</dbReference>
<dbReference type="InterPro" id="IPR002197">
    <property type="entry name" value="HTH_Fis"/>
</dbReference>
<dbReference type="Gene3D" id="1.10.10.60">
    <property type="entry name" value="Homeodomain-like"/>
    <property type="match status" value="1"/>
</dbReference>